<feature type="region of interest" description="Disordered" evidence="6">
    <location>
        <begin position="595"/>
        <end position="656"/>
    </location>
</feature>
<feature type="region of interest" description="Disordered" evidence="6">
    <location>
        <begin position="1"/>
        <end position="41"/>
    </location>
</feature>
<keyword evidence="2" id="KW-0479">Metal-binding</keyword>
<dbReference type="PANTHER" id="PTHR47338">
    <property type="entry name" value="ZN(II)2CYS6 TRANSCRIPTION FACTOR (EUROFUNG)-RELATED"/>
    <property type="match status" value="1"/>
</dbReference>
<dbReference type="InterPro" id="IPR007219">
    <property type="entry name" value="XnlR_reg_dom"/>
</dbReference>
<dbReference type="GO" id="GO:0006351">
    <property type="term" value="P:DNA-templated transcription"/>
    <property type="evidence" value="ECO:0007669"/>
    <property type="project" value="InterPro"/>
</dbReference>
<dbReference type="AlphaFoldDB" id="A0A438N614"/>
<comment type="caution">
    <text evidence="8">The sequence shown here is derived from an EMBL/GenBank/DDBJ whole genome shotgun (WGS) entry which is preliminary data.</text>
</comment>
<evidence type="ECO:0000256" key="6">
    <source>
        <dbReference type="SAM" id="MobiDB-lite"/>
    </source>
</evidence>
<dbReference type="GO" id="GO:0003677">
    <property type="term" value="F:DNA binding"/>
    <property type="evidence" value="ECO:0007669"/>
    <property type="project" value="InterPro"/>
</dbReference>
<feature type="domain" description="Xylanolytic transcriptional activator regulatory" evidence="7">
    <location>
        <begin position="241"/>
        <end position="322"/>
    </location>
</feature>
<feature type="compositionally biased region" description="Low complexity" evidence="6">
    <location>
        <begin position="24"/>
        <end position="37"/>
    </location>
</feature>
<dbReference type="Proteomes" id="UP000288859">
    <property type="component" value="Unassembled WGS sequence"/>
</dbReference>
<feature type="region of interest" description="Disordered" evidence="6">
    <location>
        <begin position="87"/>
        <end position="112"/>
    </location>
</feature>
<accession>A0A438N614</accession>
<dbReference type="EMBL" id="NAJM01000019">
    <property type="protein sequence ID" value="RVX71168.1"/>
    <property type="molecule type" value="Genomic_DNA"/>
</dbReference>
<name>A0A438N614_EXOME</name>
<protein>
    <recommendedName>
        <fullName evidence="7">Xylanolytic transcriptional activator regulatory domain-containing protein</fullName>
    </recommendedName>
</protein>
<dbReference type="GO" id="GO:0008270">
    <property type="term" value="F:zinc ion binding"/>
    <property type="evidence" value="ECO:0007669"/>
    <property type="project" value="InterPro"/>
</dbReference>
<evidence type="ECO:0000313" key="8">
    <source>
        <dbReference type="EMBL" id="RVX71168.1"/>
    </source>
</evidence>
<proteinExistence type="predicted"/>
<evidence type="ECO:0000256" key="1">
    <source>
        <dbReference type="ARBA" id="ARBA00004123"/>
    </source>
</evidence>
<dbReference type="Pfam" id="PF04082">
    <property type="entry name" value="Fungal_trans"/>
    <property type="match status" value="1"/>
</dbReference>
<reference evidence="8 9" key="1">
    <citation type="submission" date="2017-03" db="EMBL/GenBank/DDBJ databases">
        <title>Genomes of endolithic fungi from Antarctica.</title>
        <authorList>
            <person name="Coleine C."/>
            <person name="Masonjones S."/>
            <person name="Stajich J.E."/>
        </authorList>
    </citation>
    <scope>NUCLEOTIDE SEQUENCE [LARGE SCALE GENOMIC DNA]</scope>
    <source>
        <strain evidence="8 9">CCFEE 6314</strain>
    </source>
</reference>
<dbReference type="OrthoDB" id="3862662at2759"/>
<feature type="compositionally biased region" description="Basic and acidic residues" evidence="6">
    <location>
        <begin position="611"/>
        <end position="629"/>
    </location>
</feature>
<dbReference type="GO" id="GO:0000981">
    <property type="term" value="F:DNA-binding transcription factor activity, RNA polymerase II-specific"/>
    <property type="evidence" value="ECO:0007669"/>
    <property type="project" value="InterPro"/>
</dbReference>
<evidence type="ECO:0000256" key="2">
    <source>
        <dbReference type="ARBA" id="ARBA00022723"/>
    </source>
</evidence>
<evidence type="ECO:0000313" key="9">
    <source>
        <dbReference type="Proteomes" id="UP000288859"/>
    </source>
</evidence>
<dbReference type="InterPro" id="IPR050815">
    <property type="entry name" value="TF_fung"/>
</dbReference>
<evidence type="ECO:0000256" key="4">
    <source>
        <dbReference type="ARBA" id="ARBA00023163"/>
    </source>
</evidence>
<evidence type="ECO:0000256" key="5">
    <source>
        <dbReference type="ARBA" id="ARBA00023242"/>
    </source>
</evidence>
<evidence type="ECO:0000259" key="7">
    <source>
        <dbReference type="SMART" id="SM00906"/>
    </source>
</evidence>
<organism evidence="8 9">
    <name type="scientific">Exophiala mesophila</name>
    <name type="common">Black yeast-like fungus</name>
    <dbReference type="NCBI Taxonomy" id="212818"/>
    <lineage>
        <taxon>Eukaryota</taxon>
        <taxon>Fungi</taxon>
        <taxon>Dikarya</taxon>
        <taxon>Ascomycota</taxon>
        <taxon>Pezizomycotina</taxon>
        <taxon>Eurotiomycetes</taxon>
        <taxon>Chaetothyriomycetidae</taxon>
        <taxon>Chaetothyriales</taxon>
        <taxon>Herpotrichiellaceae</taxon>
        <taxon>Exophiala</taxon>
    </lineage>
</organism>
<evidence type="ECO:0000256" key="3">
    <source>
        <dbReference type="ARBA" id="ARBA00023015"/>
    </source>
</evidence>
<keyword evidence="4" id="KW-0804">Transcription</keyword>
<keyword evidence="5" id="KW-0539">Nucleus</keyword>
<comment type="subcellular location">
    <subcellularLocation>
        <location evidence="1">Nucleus</location>
    </subcellularLocation>
</comment>
<feature type="compositionally biased region" description="Polar residues" evidence="6">
    <location>
        <begin position="595"/>
        <end position="610"/>
    </location>
</feature>
<keyword evidence="3" id="KW-0805">Transcription regulation</keyword>
<sequence>MFRVILKPGPKAGSVHKRRRISIQDQGQTQTSTSTSSWAPDATDELAAEYLPLERQPRISSSPPEFGPVERLIRSKHIKTLTELCHNTHESPSTDDSPHLSPSVADSSPNNANLLSDACNELGVSRHGMMDLLDMFFRTFTAFGLFRETRFMAKLHRIPSKLNLKALLAMMFAFACRDIPPDHSISATSKESSAARFADAGLRHVNLAIEQCGDEIPPLCVLQALILATHWLILKGVRGKAWRSVGVCIRLVFELGLHTTDSDNKPDQYLKDAEKWCEDEERRRAYWAVWEMDQFSSHMKHIPITIDWAQQDVYLPAEDERWFAGLPQLSCTMASDMIDRSKNLHVVDNASERAWYIVVAALGAEAYEIGYPKEKVNRRSRERILETQDQWPAISNAIRLCMLLIPDKLKFTGQYLDFGTQSMGYQSTRSTPHNHSAIYLITMLSQGPNMIALRAYVFEAYMRKLIRLAEGGTEETNASIPEEMMSKIGQCFKAADAVLNVHANCHDSYYKYITPYVAAVTWGAATVQLLRHELEEDESQKMVIRSKFEVLRATHNQFIQYWGMSQVPRQSLDTLEQRLAQFAVASRDLVVNRGAKTNGSLPGNVQGNKKSNSERQEVHRYNHADKRNGAGEQNTPSDPTRAAAGSAGAFREDYNPNPDPFNPQELGIGVWDAADANLPEVSFPDMDANLNPIDWASFFTNVDAAEYITDCVDIFSGPGMG</sequence>
<dbReference type="GO" id="GO:0005634">
    <property type="term" value="C:nucleus"/>
    <property type="evidence" value="ECO:0007669"/>
    <property type="project" value="UniProtKB-SubCell"/>
</dbReference>
<dbReference type="VEuPathDB" id="FungiDB:PV10_06123"/>
<dbReference type="SMART" id="SM00906">
    <property type="entry name" value="Fungal_trans"/>
    <property type="match status" value="1"/>
</dbReference>
<dbReference type="CDD" id="cd12148">
    <property type="entry name" value="fungal_TF_MHR"/>
    <property type="match status" value="1"/>
</dbReference>
<dbReference type="PANTHER" id="PTHR47338:SF10">
    <property type="entry name" value="TRANSCRIPTION FACTOR DOMAIN-CONTAINING PROTEIN-RELATED"/>
    <property type="match status" value="1"/>
</dbReference>
<gene>
    <name evidence="8" type="ORF">B0A52_03534</name>
</gene>